<evidence type="ECO:0000256" key="4">
    <source>
        <dbReference type="SAM" id="Coils"/>
    </source>
</evidence>
<feature type="coiled-coil region" evidence="4">
    <location>
        <begin position="226"/>
        <end position="253"/>
    </location>
</feature>
<proteinExistence type="predicted"/>
<keyword evidence="3" id="KW-0067">ATP-binding</keyword>
<dbReference type="Pfam" id="PF00005">
    <property type="entry name" value="ABC_tran"/>
    <property type="match status" value="2"/>
</dbReference>
<evidence type="ECO:0000313" key="7">
    <source>
        <dbReference type="Proteomes" id="UP001230220"/>
    </source>
</evidence>
<evidence type="ECO:0000256" key="2">
    <source>
        <dbReference type="ARBA" id="ARBA00022741"/>
    </source>
</evidence>
<protein>
    <submittedName>
        <fullName evidence="6">ATPase subunit of ABC transporter with duplicated ATPase domains</fullName>
    </submittedName>
</protein>
<dbReference type="PROSITE" id="PS00211">
    <property type="entry name" value="ABC_TRANSPORTER_1"/>
    <property type="match status" value="1"/>
</dbReference>
<keyword evidence="4" id="KW-0175">Coiled coil</keyword>
<accession>A0ABU0E6R1</accession>
<dbReference type="SUPFAM" id="SSF52540">
    <property type="entry name" value="P-loop containing nucleoside triphosphate hydrolases"/>
    <property type="match status" value="2"/>
</dbReference>
<dbReference type="RefSeq" id="WP_307409972.1">
    <property type="nucleotide sequence ID" value="NZ_JAUSUR010000006.1"/>
</dbReference>
<dbReference type="SMART" id="SM00382">
    <property type="entry name" value="AAA"/>
    <property type="match status" value="2"/>
</dbReference>
<dbReference type="InterPro" id="IPR003439">
    <property type="entry name" value="ABC_transporter-like_ATP-bd"/>
</dbReference>
<dbReference type="PANTHER" id="PTHR19211">
    <property type="entry name" value="ATP-BINDING TRANSPORT PROTEIN-RELATED"/>
    <property type="match status" value="1"/>
</dbReference>
<dbReference type="PANTHER" id="PTHR19211:SF14">
    <property type="entry name" value="ATP-BINDING CASSETTE SUB-FAMILY F MEMBER 1"/>
    <property type="match status" value="1"/>
</dbReference>
<dbReference type="Gene3D" id="3.40.50.300">
    <property type="entry name" value="P-loop containing nucleotide triphosphate hydrolases"/>
    <property type="match status" value="2"/>
</dbReference>
<organism evidence="6 7">
    <name type="scientific">Breznakia pachnodae</name>
    <dbReference type="NCBI Taxonomy" id="265178"/>
    <lineage>
        <taxon>Bacteria</taxon>
        <taxon>Bacillati</taxon>
        <taxon>Bacillota</taxon>
        <taxon>Erysipelotrichia</taxon>
        <taxon>Erysipelotrichales</taxon>
        <taxon>Erysipelotrichaceae</taxon>
        <taxon>Breznakia</taxon>
    </lineage>
</organism>
<keyword evidence="7" id="KW-1185">Reference proteome</keyword>
<gene>
    <name evidence="6" type="ORF">J2S15_003147</name>
</gene>
<evidence type="ECO:0000313" key="6">
    <source>
        <dbReference type="EMBL" id="MDQ0362393.1"/>
    </source>
</evidence>
<name>A0ABU0E6R1_9FIRM</name>
<keyword evidence="2" id="KW-0547">Nucleotide-binding</keyword>
<keyword evidence="1" id="KW-0677">Repeat</keyword>
<dbReference type="CDD" id="cd03221">
    <property type="entry name" value="ABCF_EF-3"/>
    <property type="match status" value="1"/>
</dbReference>
<reference evidence="6 7" key="1">
    <citation type="submission" date="2023-07" db="EMBL/GenBank/DDBJ databases">
        <title>Genomic Encyclopedia of Type Strains, Phase IV (KMG-IV): sequencing the most valuable type-strain genomes for metagenomic binning, comparative biology and taxonomic classification.</title>
        <authorList>
            <person name="Goeker M."/>
        </authorList>
    </citation>
    <scope>NUCLEOTIDE SEQUENCE [LARGE SCALE GENOMIC DNA]</scope>
    <source>
        <strain evidence="6 7">DSM 16784</strain>
    </source>
</reference>
<dbReference type="PROSITE" id="PS50893">
    <property type="entry name" value="ABC_TRANSPORTER_2"/>
    <property type="match status" value="1"/>
</dbReference>
<dbReference type="InterPro" id="IPR050611">
    <property type="entry name" value="ABCF"/>
</dbReference>
<evidence type="ECO:0000256" key="3">
    <source>
        <dbReference type="ARBA" id="ARBA00022840"/>
    </source>
</evidence>
<comment type="caution">
    <text evidence="6">The sequence shown here is derived from an EMBL/GenBank/DDBJ whole genome shotgun (WGS) entry which is preliminary data.</text>
</comment>
<dbReference type="InterPro" id="IPR003593">
    <property type="entry name" value="AAA+_ATPase"/>
</dbReference>
<sequence length="506" mass="58956">MLKIQHLTISDSSSKVLIDDLSFVLNKNEKIAVIGEEGNGKSTLIKAIYDPKMIDGYAKIEGLIDMQFICAGYLAQRLENKWSACFIYEYLLRDEIDDELDYNLYEEYEKICSDIQIDKELIYRDQKMNELSGGERVKLQLLKVLIKHPDCLLLDEPTNDIDMETIDWLTRFMKELKCAILFISHDIDLISDCADRILHLEQRNKRNKPVWTMIDDAYGNYVEDRDETYEHEKQQLAKRKREQKKKLDHINDIKNAVNYAQDTVPRSMPFMGRLLKKKMRAVKGIESRMDSEDFSIDSYEESINLKMEQNTYHPSKHLIHIEEDVTVADKLLVHDAVVDIYGQDKVAVIGNNGTGKSILLKRIRQELLNQELEFAYMPQNYDELLNYDMSAIDFLLANTDALLNQVQDYLGSIHLTVLEMGKSIRDLSEGQKAKVCIIYLILRKPKVLVMDEPTRNISPLSKPVLTNLLKEFQGCLIFTTHDRYLLREIEPRIYKIENKELKEVLK</sequence>
<dbReference type="InterPro" id="IPR017871">
    <property type="entry name" value="ABC_transporter-like_CS"/>
</dbReference>
<dbReference type="InterPro" id="IPR027417">
    <property type="entry name" value="P-loop_NTPase"/>
</dbReference>
<dbReference type="EMBL" id="JAUSUR010000006">
    <property type="protein sequence ID" value="MDQ0362393.1"/>
    <property type="molecule type" value="Genomic_DNA"/>
</dbReference>
<evidence type="ECO:0000259" key="5">
    <source>
        <dbReference type="PROSITE" id="PS50893"/>
    </source>
</evidence>
<dbReference type="Proteomes" id="UP001230220">
    <property type="component" value="Unassembled WGS sequence"/>
</dbReference>
<feature type="domain" description="ABC transporter" evidence="5">
    <location>
        <begin position="2"/>
        <end position="227"/>
    </location>
</feature>
<evidence type="ECO:0000256" key="1">
    <source>
        <dbReference type="ARBA" id="ARBA00022737"/>
    </source>
</evidence>